<keyword evidence="2" id="KW-1185">Reference proteome</keyword>
<accession>A0A919QC09</accession>
<proteinExistence type="predicted"/>
<dbReference type="Pfam" id="PF22752">
    <property type="entry name" value="DUF488-N3i"/>
    <property type="match status" value="1"/>
</dbReference>
<dbReference type="AlphaFoldDB" id="A0A919QC09"/>
<dbReference type="PANTHER" id="PTHR36849:SF1">
    <property type="entry name" value="CYTOPLASMIC PROTEIN"/>
    <property type="match status" value="1"/>
</dbReference>
<dbReference type="Proteomes" id="UP000640052">
    <property type="component" value="Unassembled WGS sequence"/>
</dbReference>
<protein>
    <recommendedName>
        <fullName evidence="3">MarR family transcriptional regulator</fullName>
    </recommendedName>
</protein>
<dbReference type="InterPro" id="IPR052552">
    <property type="entry name" value="YeaO-like"/>
</dbReference>
<evidence type="ECO:0008006" key="3">
    <source>
        <dbReference type="Google" id="ProtNLM"/>
    </source>
</evidence>
<dbReference type="PANTHER" id="PTHR36849">
    <property type="entry name" value="CYTOPLASMIC PROTEIN-RELATED"/>
    <property type="match status" value="1"/>
</dbReference>
<comment type="caution">
    <text evidence="1">The sequence shown here is derived from an EMBL/GenBank/DDBJ whole genome shotgun (WGS) entry which is preliminary data.</text>
</comment>
<gene>
    <name evidence="1" type="ORF">Aph01nite_35460</name>
</gene>
<dbReference type="EMBL" id="BOOA01000026">
    <property type="protein sequence ID" value="GIH25236.1"/>
    <property type="molecule type" value="Genomic_DNA"/>
</dbReference>
<organism evidence="1 2">
    <name type="scientific">Acrocarpospora phusangensis</name>
    <dbReference type="NCBI Taxonomy" id="1070424"/>
    <lineage>
        <taxon>Bacteria</taxon>
        <taxon>Bacillati</taxon>
        <taxon>Actinomycetota</taxon>
        <taxon>Actinomycetes</taxon>
        <taxon>Streptosporangiales</taxon>
        <taxon>Streptosporangiaceae</taxon>
        <taxon>Acrocarpospora</taxon>
    </lineage>
</organism>
<evidence type="ECO:0000313" key="1">
    <source>
        <dbReference type="EMBL" id="GIH25236.1"/>
    </source>
</evidence>
<sequence>MSFLIKRVYDEVDPGDGFRVLVDRLWPRGVSKEEAHLDLWLKDVAPSTELRTWFGHRADRFAEFSARYVDELDGNPAVDTLRQAGRTNPTVTLLYGAKDPEINQAVVLAEYLKKS</sequence>
<evidence type="ECO:0000313" key="2">
    <source>
        <dbReference type="Proteomes" id="UP000640052"/>
    </source>
</evidence>
<reference evidence="1" key="1">
    <citation type="submission" date="2021-01" db="EMBL/GenBank/DDBJ databases">
        <title>Whole genome shotgun sequence of Acrocarpospora phusangensis NBRC 108782.</title>
        <authorList>
            <person name="Komaki H."/>
            <person name="Tamura T."/>
        </authorList>
    </citation>
    <scope>NUCLEOTIDE SEQUENCE</scope>
    <source>
        <strain evidence="1">NBRC 108782</strain>
    </source>
</reference>
<name>A0A919QC09_9ACTN</name>
<dbReference type="RefSeq" id="WP_204041968.1">
    <property type="nucleotide sequence ID" value="NZ_BOOA01000026.1"/>
</dbReference>